<dbReference type="InterPro" id="IPR018692">
    <property type="entry name" value="DUF2189"/>
</dbReference>
<dbReference type="Proteomes" id="UP000193570">
    <property type="component" value="Unassembled WGS sequence"/>
</dbReference>
<keyword evidence="3" id="KW-1185">Reference proteome</keyword>
<feature type="transmembrane region" description="Helical" evidence="1">
    <location>
        <begin position="141"/>
        <end position="163"/>
    </location>
</feature>
<feature type="transmembrane region" description="Helical" evidence="1">
    <location>
        <begin position="250"/>
        <end position="279"/>
    </location>
</feature>
<dbReference type="Pfam" id="PF09955">
    <property type="entry name" value="DUF2189"/>
    <property type="match status" value="1"/>
</dbReference>
<feature type="transmembrane region" description="Helical" evidence="1">
    <location>
        <begin position="99"/>
        <end position="120"/>
    </location>
</feature>
<gene>
    <name evidence="2" type="ORF">ROJ8625_02350</name>
</gene>
<reference evidence="2 3" key="1">
    <citation type="submission" date="2017-03" db="EMBL/GenBank/DDBJ databases">
        <authorList>
            <person name="Afonso C.L."/>
            <person name="Miller P.J."/>
            <person name="Scott M.A."/>
            <person name="Spackman E."/>
            <person name="Goraichik I."/>
            <person name="Dimitrov K.M."/>
            <person name="Suarez D.L."/>
            <person name="Swayne D.E."/>
        </authorList>
    </citation>
    <scope>NUCLEOTIDE SEQUENCE [LARGE SCALE GENOMIC DNA]</scope>
    <source>
        <strain evidence="2 3">CECT 8625</strain>
    </source>
</reference>
<dbReference type="OrthoDB" id="9809543at2"/>
<keyword evidence="1" id="KW-0472">Membrane</keyword>
<dbReference type="EMBL" id="FWFK01000004">
    <property type="protein sequence ID" value="SLN48310.1"/>
    <property type="molecule type" value="Genomic_DNA"/>
</dbReference>
<organism evidence="2 3">
    <name type="scientific">Roseivivax jejudonensis</name>
    <dbReference type="NCBI Taxonomy" id="1529041"/>
    <lineage>
        <taxon>Bacteria</taxon>
        <taxon>Pseudomonadati</taxon>
        <taxon>Pseudomonadota</taxon>
        <taxon>Alphaproteobacteria</taxon>
        <taxon>Rhodobacterales</taxon>
        <taxon>Roseobacteraceae</taxon>
        <taxon>Roseivivax</taxon>
    </lineage>
</organism>
<feature type="transmembrane region" description="Helical" evidence="1">
    <location>
        <begin position="74"/>
        <end position="93"/>
    </location>
</feature>
<evidence type="ECO:0008006" key="4">
    <source>
        <dbReference type="Google" id="ProtNLM"/>
    </source>
</evidence>
<dbReference type="AlphaFoldDB" id="A0A1X6ZD62"/>
<accession>A0A1X6ZD62</accession>
<dbReference type="RefSeq" id="WP_085792049.1">
    <property type="nucleotide sequence ID" value="NZ_FWFK01000004.1"/>
</dbReference>
<evidence type="ECO:0000256" key="1">
    <source>
        <dbReference type="SAM" id="Phobius"/>
    </source>
</evidence>
<keyword evidence="1" id="KW-0812">Transmembrane</keyword>
<protein>
    <recommendedName>
        <fullName evidence="4">Cytochrome C oxidase subunit I</fullName>
    </recommendedName>
</protein>
<sequence>MKDTADRTIGNPLSWLGHRLVGASAHVSESAQAVGGGEDARPVPREALATLTQADLRDALRAGWEDLLSSRADALVLCLLYPILGAVLVYAALTQSLMPLIFPLLTGFVLVGPLAALGLYEMSRQREAGRPVRWTSAFDVALSPSFGAIVVLGLYLAAVMFVWLLTARLIFAVTMGPELPASLGAFATQALTTPAGWAMGVVGIAVGAAFAALVLATSVVSFPLLLDRKVGVPNAVVTSLRVTAKNPRVILTWGAIVAGILFLGALPALVGLAVALPLLGHASWHLYRRAIPRA</sequence>
<evidence type="ECO:0000313" key="3">
    <source>
        <dbReference type="Proteomes" id="UP000193570"/>
    </source>
</evidence>
<feature type="transmembrane region" description="Helical" evidence="1">
    <location>
        <begin position="200"/>
        <end position="226"/>
    </location>
</feature>
<proteinExistence type="predicted"/>
<evidence type="ECO:0000313" key="2">
    <source>
        <dbReference type="EMBL" id="SLN48310.1"/>
    </source>
</evidence>
<keyword evidence="1" id="KW-1133">Transmembrane helix</keyword>
<name>A0A1X6ZD62_9RHOB</name>